<dbReference type="AlphaFoldDB" id="A0A9W7SUG6"/>
<dbReference type="SUPFAM" id="SSF55144">
    <property type="entry name" value="LigT-like"/>
    <property type="match status" value="1"/>
</dbReference>
<dbReference type="GO" id="GO:0004113">
    <property type="term" value="F:2',3'-cyclic-nucleotide 3'-phosphodiesterase activity"/>
    <property type="evidence" value="ECO:0007669"/>
    <property type="project" value="TreeGrafter"/>
</dbReference>
<dbReference type="Gene3D" id="3.90.1140.10">
    <property type="entry name" value="Cyclic phosphodiesterase"/>
    <property type="match status" value="1"/>
</dbReference>
<protein>
    <submittedName>
        <fullName evidence="1">2',3'-cyclic-nucleotide 3'-phosphodiesterase</fullName>
    </submittedName>
</protein>
<evidence type="ECO:0000313" key="2">
    <source>
        <dbReference type="Proteomes" id="UP001138500"/>
    </source>
</evidence>
<dbReference type="InterPro" id="IPR012386">
    <property type="entry name" value="Cyclic-nucl_3Pdiesterase"/>
</dbReference>
<dbReference type="Pfam" id="PF07823">
    <property type="entry name" value="CPDase"/>
    <property type="match status" value="1"/>
</dbReference>
<sequence>MPGFSLWLVPHKTTPFAQTTQDLISDTIPRHLLPADQPPLTFPPHITLHPDIPADLLHPDPQTWLSGLPLPPFQNERDEVVLELDALQAEDPFFRKLNIAVSSDANLRRLAAAVRRRVVGGEDADAEDWAERVYRPHLSLFYGATETGEVRAKMPWVEMKIGFAWGDLFACCGGALGFGGEMVLVDTSRAVGEWEGAVVGRRETEWVCWRASRNLN</sequence>
<dbReference type="OrthoDB" id="514292at2759"/>
<dbReference type="PANTHER" id="PTHR28141:SF1">
    <property type="entry name" value="2',3'-CYCLIC-NUCLEOTIDE 3'-PHOSPHODIESTERASE"/>
    <property type="match status" value="1"/>
</dbReference>
<evidence type="ECO:0000313" key="1">
    <source>
        <dbReference type="EMBL" id="KAH9829792.1"/>
    </source>
</evidence>
<dbReference type="EMBL" id="RIBY02001334">
    <property type="protein sequence ID" value="KAH9829792.1"/>
    <property type="molecule type" value="Genomic_DNA"/>
</dbReference>
<dbReference type="GO" id="GO:0009187">
    <property type="term" value="P:cyclic nucleotide metabolic process"/>
    <property type="evidence" value="ECO:0007669"/>
    <property type="project" value="TreeGrafter"/>
</dbReference>
<organism evidence="1 2">
    <name type="scientific">Teratosphaeria destructans</name>
    <dbReference type="NCBI Taxonomy" id="418781"/>
    <lineage>
        <taxon>Eukaryota</taxon>
        <taxon>Fungi</taxon>
        <taxon>Dikarya</taxon>
        <taxon>Ascomycota</taxon>
        <taxon>Pezizomycotina</taxon>
        <taxon>Dothideomycetes</taxon>
        <taxon>Dothideomycetidae</taxon>
        <taxon>Mycosphaerellales</taxon>
        <taxon>Teratosphaeriaceae</taxon>
        <taxon>Teratosphaeria</taxon>
    </lineage>
</organism>
<dbReference type="InterPro" id="IPR009097">
    <property type="entry name" value="Cyclic_Pdiesterase"/>
</dbReference>
<comment type="caution">
    <text evidence="1">The sequence shown here is derived from an EMBL/GenBank/DDBJ whole genome shotgun (WGS) entry which is preliminary data.</text>
</comment>
<name>A0A9W7SUG6_9PEZI</name>
<accession>A0A9W7SUG6</accession>
<reference evidence="1 2" key="1">
    <citation type="journal article" date="2018" name="IMA Fungus">
        <title>IMA Genome-F 10: Nine draft genome sequences of Claviceps purpurea s.lat., including C. arundinis, C. humidiphila, and C. cf. spartinae, pseudomolecules for the pitch canker pathogen Fusarium circinatum, draft genome of Davidsoniella eucalypti, Grosmannia galeiformis, Quambalaria eucalypti, and Teratosphaeria destructans.</title>
        <authorList>
            <person name="Wingfield B.D."/>
            <person name="Liu M."/>
            <person name="Nguyen H.D."/>
            <person name="Lane F.A."/>
            <person name="Morgan S.W."/>
            <person name="De Vos L."/>
            <person name="Wilken P.M."/>
            <person name="Duong T.A."/>
            <person name="Aylward J."/>
            <person name="Coetzee M.P."/>
            <person name="Dadej K."/>
            <person name="De Beer Z.W."/>
            <person name="Findlay W."/>
            <person name="Havenga M."/>
            <person name="Kolarik M."/>
            <person name="Menzies J.G."/>
            <person name="Naidoo K."/>
            <person name="Pochopski O."/>
            <person name="Shoukouhi P."/>
            <person name="Santana Q.C."/>
            <person name="Seifert K.A."/>
            <person name="Soal N."/>
            <person name="Steenkamp E.T."/>
            <person name="Tatham C.T."/>
            <person name="van der Nest M.A."/>
            <person name="Wingfield M.J."/>
        </authorList>
    </citation>
    <scope>NUCLEOTIDE SEQUENCE [LARGE SCALE GENOMIC DNA]</scope>
    <source>
        <strain evidence="1">CMW44962</strain>
    </source>
</reference>
<gene>
    <name evidence="1" type="ORF">Tdes44962_MAKER02270</name>
</gene>
<reference evidence="1 2" key="2">
    <citation type="journal article" date="2021" name="Curr. Genet.">
        <title>Genetic response to nitrogen starvation in the aggressive Eucalyptus foliar pathogen Teratosphaeria destructans.</title>
        <authorList>
            <person name="Havenga M."/>
            <person name="Wingfield B.D."/>
            <person name="Wingfield M.J."/>
            <person name="Dreyer L.L."/>
            <person name="Roets F."/>
            <person name="Aylward J."/>
        </authorList>
    </citation>
    <scope>NUCLEOTIDE SEQUENCE [LARGE SCALE GENOMIC DNA]</scope>
    <source>
        <strain evidence="1">CMW44962</strain>
    </source>
</reference>
<dbReference type="Proteomes" id="UP001138500">
    <property type="component" value="Unassembled WGS sequence"/>
</dbReference>
<keyword evidence="2" id="KW-1185">Reference proteome</keyword>
<dbReference type="PANTHER" id="PTHR28141">
    <property type="entry name" value="2',3'-CYCLIC-NUCLEOTIDE 3'-PHOSPHODIESTERASE"/>
    <property type="match status" value="1"/>
</dbReference>
<proteinExistence type="predicted"/>